<dbReference type="SUPFAM" id="SSF89372">
    <property type="entry name" value="Fucose-specific lectin"/>
    <property type="match status" value="1"/>
</dbReference>
<comment type="caution">
    <text evidence="1">The sequence shown here is derived from an EMBL/GenBank/DDBJ whole genome shotgun (WGS) entry which is preliminary data.</text>
</comment>
<sequence>MSATPTTLGSPTPSDVPAAAPHLYAGSQLAAGQWVSKDEPQRNFVACQDPVSSIVLAAWDEQNTMWTVVNITDRMLQATNQPDPSETRKDGVDQVRLFFEDEARAGIRQGFAGAKWFDTRFEQSVRVGTGMAATPFVPSSGTMDMRLFFDTGEKLGMMSWSNDTGWVPDEAFFGPTHPTFESQIITAAAFPLEPSITSMGPSWAIVAVQVERDGRLAATCWDPRVNKWIFGQHIELDGGPQPPPVFSAIAMNIAYRFYGTVNGTILEYHIDRENLTRFVFGTSVPLLHGTDA</sequence>
<reference evidence="1 2" key="1">
    <citation type="submission" date="2024-09" db="EMBL/GenBank/DDBJ databases">
        <title>Itraconazole resistance in Madurella fahalii resulting from another homologue of gene encoding cytochrome P450 14-alpha sterol demethylase (CYP51).</title>
        <authorList>
            <person name="Yoshioka I."/>
            <person name="Fahal A.H."/>
            <person name="Kaneko S."/>
            <person name="Yaguchi T."/>
        </authorList>
    </citation>
    <scope>NUCLEOTIDE SEQUENCE [LARGE SCALE GENOMIC DNA]</scope>
    <source>
        <strain evidence="1 2">IFM 68171</strain>
    </source>
</reference>
<organism evidence="1 2">
    <name type="scientific">Madurella fahalii</name>
    <dbReference type="NCBI Taxonomy" id="1157608"/>
    <lineage>
        <taxon>Eukaryota</taxon>
        <taxon>Fungi</taxon>
        <taxon>Dikarya</taxon>
        <taxon>Ascomycota</taxon>
        <taxon>Pezizomycotina</taxon>
        <taxon>Sordariomycetes</taxon>
        <taxon>Sordariomycetidae</taxon>
        <taxon>Sordariales</taxon>
        <taxon>Sordariales incertae sedis</taxon>
        <taxon>Madurella</taxon>
    </lineage>
</organism>
<proteinExistence type="predicted"/>
<dbReference type="RefSeq" id="XP_070917040.1">
    <property type="nucleotide sequence ID" value="XM_071060939.1"/>
</dbReference>
<gene>
    <name evidence="1" type="ORF">MFIFM68171_05519</name>
</gene>
<evidence type="ECO:0008006" key="3">
    <source>
        <dbReference type="Google" id="ProtNLM"/>
    </source>
</evidence>
<protein>
    <recommendedName>
        <fullName evidence="3">Fucose-specific lectin</fullName>
    </recommendedName>
</protein>
<accession>A0ABQ0GC06</accession>
<evidence type="ECO:0000313" key="2">
    <source>
        <dbReference type="Proteomes" id="UP001628179"/>
    </source>
</evidence>
<name>A0ABQ0GC06_9PEZI</name>
<dbReference type="EMBL" id="BAAFSV010000002">
    <property type="protein sequence ID" value="GAB1315309.1"/>
    <property type="molecule type" value="Genomic_DNA"/>
</dbReference>
<dbReference type="GeneID" id="98176262"/>
<evidence type="ECO:0000313" key="1">
    <source>
        <dbReference type="EMBL" id="GAB1315309.1"/>
    </source>
</evidence>
<keyword evidence="2" id="KW-1185">Reference proteome</keyword>
<dbReference type="Proteomes" id="UP001628179">
    <property type="component" value="Unassembled WGS sequence"/>
</dbReference>
<dbReference type="Gene3D" id="2.120.10.70">
    <property type="entry name" value="Fucose-specific lectin"/>
    <property type="match status" value="1"/>
</dbReference>